<proteinExistence type="predicted"/>
<dbReference type="EMBL" id="JJMM01000005">
    <property type="protein sequence ID" value="KDR96157.1"/>
    <property type="molecule type" value="Genomic_DNA"/>
</dbReference>
<name>A0A069RPS0_PEPLI</name>
<dbReference type="InterPro" id="IPR047735">
    <property type="entry name" value="GrdX-like"/>
</dbReference>
<sequence length="126" mass="14457">MEGKIIMVTNNPALKQSHYPDVEKIYIEEKGIQNVLCYVRDQIHKGHRLLTHPLSGSLKPNENPYKSILISKNCVQVDFAQLEIVENCIESARKFIEGKRLPDYGQKVMNDFMIVDKTIIESGLKK</sequence>
<dbReference type="OrthoDB" id="9815289at2"/>
<organism evidence="1 2">
    <name type="scientific">Peptoclostridium litorale DSM 5388</name>
    <dbReference type="NCBI Taxonomy" id="1121324"/>
    <lineage>
        <taxon>Bacteria</taxon>
        <taxon>Bacillati</taxon>
        <taxon>Bacillota</taxon>
        <taxon>Clostridia</taxon>
        <taxon>Peptostreptococcales</taxon>
        <taxon>Peptoclostridiaceae</taxon>
        <taxon>Peptoclostridium</taxon>
    </lineage>
</organism>
<dbReference type="RefSeq" id="WP_038262836.1">
    <property type="nucleotide sequence ID" value="NZ_FSRH01000007.1"/>
</dbReference>
<keyword evidence="2" id="KW-1185">Reference proteome</keyword>
<evidence type="ECO:0000313" key="2">
    <source>
        <dbReference type="Proteomes" id="UP000027946"/>
    </source>
</evidence>
<accession>A0A069RPS0</accession>
<dbReference type="eggNOG" id="ENOG5032Y6H">
    <property type="taxonomic scope" value="Bacteria"/>
</dbReference>
<dbReference type="Proteomes" id="UP000027946">
    <property type="component" value="Unassembled WGS sequence"/>
</dbReference>
<protein>
    <recommendedName>
        <fullName evidence="3">GrdX protein</fullName>
    </recommendedName>
</protein>
<comment type="caution">
    <text evidence="1">The sequence shown here is derived from an EMBL/GenBank/DDBJ whole genome shotgun (WGS) entry which is preliminary data.</text>
</comment>
<dbReference type="AlphaFoldDB" id="A0A069RPS0"/>
<reference evidence="1 2" key="1">
    <citation type="submission" date="2014-03" db="EMBL/GenBank/DDBJ databases">
        <title>Genome sequence of Clostridium litorale W6, DSM 5388.</title>
        <authorList>
            <person name="Poehlein A."/>
            <person name="Jagirdar A."/>
            <person name="Khonsari B."/>
            <person name="Chibani C.M."/>
            <person name="Gutierrez Gutierrez D.A."/>
            <person name="Davydova E."/>
            <person name="Alghaithi H.S."/>
            <person name="Nair K.P."/>
            <person name="Dhamotharan K."/>
            <person name="Chandran L."/>
            <person name="G W."/>
            <person name="Daniel R."/>
        </authorList>
    </citation>
    <scope>NUCLEOTIDE SEQUENCE [LARGE SCALE GENOMIC DNA]</scope>
    <source>
        <strain evidence="1 2">W6</strain>
    </source>
</reference>
<dbReference type="NCBIfam" id="NF038093">
    <property type="entry name" value="GrdX"/>
    <property type="match status" value="1"/>
</dbReference>
<gene>
    <name evidence="1" type="ORF">CLIT_5c01690</name>
</gene>
<evidence type="ECO:0008006" key="3">
    <source>
        <dbReference type="Google" id="ProtNLM"/>
    </source>
</evidence>
<evidence type="ECO:0000313" key="1">
    <source>
        <dbReference type="EMBL" id="KDR96157.1"/>
    </source>
</evidence>
<dbReference type="STRING" id="1121324.CLIT_5c01690"/>